<dbReference type="GO" id="GO:0016787">
    <property type="term" value="F:hydrolase activity"/>
    <property type="evidence" value="ECO:0007669"/>
    <property type="project" value="UniProtKB-KW"/>
</dbReference>
<accession>A0ABV9NWT2</accession>
<evidence type="ECO:0000259" key="9">
    <source>
        <dbReference type="SMART" id="SM01038"/>
    </source>
</evidence>
<dbReference type="Pfam" id="PF16353">
    <property type="entry name" value="LacZ_4"/>
    <property type="match status" value="1"/>
</dbReference>
<proteinExistence type="inferred from homology"/>
<dbReference type="InterPro" id="IPR023232">
    <property type="entry name" value="Glyco_hydro_2_AS"/>
</dbReference>
<dbReference type="PROSITE" id="PS00719">
    <property type="entry name" value="GLYCOSYL_HYDROL_F2_1"/>
    <property type="match status" value="1"/>
</dbReference>
<dbReference type="PANTHER" id="PTHR46323:SF2">
    <property type="entry name" value="BETA-GALACTOSIDASE"/>
    <property type="match status" value="1"/>
</dbReference>
<dbReference type="Gene3D" id="2.60.40.10">
    <property type="entry name" value="Immunoglobulins"/>
    <property type="match status" value="2"/>
</dbReference>
<dbReference type="RefSeq" id="WP_377909508.1">
    <property type="nucleotide sequence ID" value="NZ_JBHSGK010000011.1"/>
</dbReference>
<dbReference type="InterPro" id="IPR006101">
    <property type="entry name" value="Glyco_hydro_2"/>
</dbReference>
<evidence type="ECO:0000256" key="3">
    <source>
        <dbReference type="ARBA" id="ARBA00012756"/>
    </source>
</evidence>
<dbReference type="InterPro" id="IPR014718">
    <property type="entry name" value="GH-type_carb-bd"/>
</dbReference>
<dbReference type="Pfam" id="PF02837">
    <property type="entry name" value="Glyco_hydro_2_N"/>
    <property type="match status" value="1"/>
</dbReference>
<dbReference type="Gene3D" id="2.70.98.10">
    <property type="match status" value="1"/>
</dbReference>
<dbReference type="Gene3D" id="3.20.20.80">
    <property type="entry name" value="Glycosidases"/>
    <property type="match status" value="1"/>
</dbReference>
<gene>
    <name evidence="10" type="ORF">ACFO4L_09890</name>
</gene>
<keyword evidence="5 8" id="KW-0378">Hydrolase</keyword>
<evidence type="ECO:0000256" key="2">
    <source>
        <dbReference type="ARBA" id="ARBA00007401"/>
    </source>
</evidence>
<dbReference type="SUPFAM" id="SSF74650">
    <property type="entry name" value="Galactose mutarotase-like"/>
    <property type="match status" value="1"/>
</dbReference>
<evidence type="ECO:0000256" key="7">
    <source>
        <dbReference type="ARBA" id="ARBA00032230"/>
    </source>
</evidence>
<dbReference type="InterPro" id="IPR011013">
    <property type="entry name" value="Gal_mutarotase_sf_dom"/>
</dbReference>
<dbReference type="Pfam" id="PF02929">
    <property type="entry name" value="Bgal_small_N"/>
    <property type="match status" value="1"/>
</dbReference>
<reference evidence="11" key="1">
    <citation type="journal article" date="2019" name="Int. J. Syst. Evol. Microbiol.">
        <title>The Global Catalogue of Microorganisms (GCM) 10K type strain sequencing project: providing services to taxonomists for standard genome sequencing and annotation.</title>
        <authorList>
            <consortium name="The Broad Institute Genomics Platform"/>
            <consortium name="The Broad Institute Genome Sequencing Center for Infectious Disease"/>
            <person name="Wu L."/>
            <person name="Ma J."/>
        </authorList>
    </citation>
    <scope>NUCLEOTIDE SEQUENCE [LARGE SCALE GENOMIC DNA]</scope>
    <source>
        <strain evidence="11">JCM 12165</strain>
    </source>
</reference>
<dbReference type="InterPro" id="IPR004199">
    <property type="entry name" value="B-gal_small/dom_5"/>
</dbReference>
<dbReference type="InterPro" id="IPR006103">
    <property type="entry name" value="Glyco_hydro_2_cat"/>
</dbReference>
<dbReference type="SUPFAM" id="SSF49785">
    <property type="entry name" value="Galactose-binding domain-like"/>
    <property type="match status" value="1"/>
</dbReference>
<dbReference type="Pfam" id="PF02836">
    <property type="entry name" value="Glyco_hydro_2_C"/>
    <property type="match status" value="1"/>
</dbReference>
<evidence type="ECO:0000313" key="11">
    <source>
        <dbReference type="Proteomes" id="UP001595896"/>
    </source>
</evidence>
<dbReference type="PANTHER" id="PTHR46323">
    <property type="entry name" value="BETA-GALACTOSIDASE"/>
    <property type="match status" value="1"/>
</dbReference>
<comment type="caution">
    <text evidence="10">The sequence shown here is derived from an EMBL/GenBank/DDBJ whole genome shotgun (WGS) entry which is preliminary data.</text>
</comment>
<dbReference type="InterPro" id="IPR006104">
    <property type="entry name" value="Glyco_hydro_2_N"/>
</dbReference>
<keyword evidence="6 8" id="KW-0326">Glycosidase</keyword>
<comment type="catalytic activity">
    <reaction evidence="1 8">
        <text>Hydrolysis of terminal non-reducing beta-D-galactose residues in beta-D-galactosides.</text>
        <dbReference type="EC" id="3.2.1.23"/>
    </reaction>
</comment>
<dbReference type="InterPro" id="IPR013783">
    <property type="entry name" value="Ig-like_fold"/>
</dbReference>
<feature type="domain" description="Beta galactosidase small chain/" evidence="9">
    <location>
        <begin position="751"/>
        <end position="1007"/>
    </location>
</feature>
<dbReference type="SMART" id="SM01038">
    <property type="entry name" value="Bgal_small_N"/>
    <property type="match status" value="1"/>
</dbReference>
<evidence type="ECO:0000256" key="1">
    <source>
        <dbReference type="ARBA" id="ARBA00001412"/>
    </source>
</evidence>
<dbReference type="EC" id="3.2.1.23" evidence="3 8"/>
<dbReference type="Pfam" id="PF00703">
    <property type="entry name" value="Glyco_hydro_2"/>
    <property type="match status" value="1"/>
</dbReference>
<dbReference type="PROSITE" id="PS00608">
    <property type="entry name" value="GLYCOSYL_HYDROL_F2_2"/>
    <property type="match status" value="1"/>
</dbReference>
<dbReference type="InterPro" id="IPR032312">
    <property type="entry name" value="LacZ_4"/>
</dbReference>
<dbReference type="Proteomes" id="UP001595896">
    <property type="component" value="Unassembled WGS sequence"/>
</dbReference>
<dbReference type="InterPro" id="IPR017853">
    <property type="entry name" value="GH"/>
</dbReference>
<dbReference type="SUPFAM" id="SSF49303">
    <property type="entry name" value="beta-Galactosidase/glucuronidase domain"/>
    <property type="match status" value="2"/>
</dbReference>
<dbReference type="InterPro" id="IPR050347">
    <property type="entry name" value="Bact_Beta-galactosidase"/>
</dbReference>
<dbReference type="InterPro" id="IPR008979">
    <property type="entry name" value="Galactose-bd-like_sf"/>
</dbReference>
<name>A0ABV9NWT2_9BACI</name>
<dbReference type="InterPro" id="IPR006102">
    <property type="entry name" value="Ig-like_GH2"/>
</dbReference>
<evidence type="ECO:0000256" key="4">
    <source>
        <dbReference type="ARBA" id="ARBA00013303"/>
    </source>
</evidence>
<dbReference type="EMBL" id="JBHSGK010000011">
    <property type="protein sequence ID" value="MFC4736895.1"/>
    <property type="molecule type" value="Genomic_DNA"/>
</dbReference>
<dbReference type="Gene3D" id="2.60.120.260">
    <property type="entry name" value="Galactose-binding domain-like"/>
    <property type="match status" value="1"/>
</dbReference>
<evidence type="ECO:0000256" key="5">
    <source>
        <dbReference type="ARBA" id="ARBA00022801"/>
    </source>
</evidence>
<evidence type="ECO:0000256" key="8">
    <source>
        <dbReference type="RuleBase" id="RU361154"/>
    </source>
</evidence>
<dbReference type="PRINTS" id="PR00132">
    <property type="entry name" value="GLHYDRLASE2"/>
</dbReference>
<keyword evidence="11" id="KW-1185">Reference proteome</keyword>
<comment type="similarity">
    <text evidence="2 8">Belongs to the glycosyl hydrolase 2 family.</text>
</comment>
<organism evidence="10 11">
    <name type="scientific">Bacillus daqingensis</name>
    <dbReference type="NCBI Taxonomy" id="872396"/>
    <lineage>
        <taxon>Bacteria</taxon>
        <taxon>Bacillati</taxon>
        <taxon>Bacillota</taxon>
        <taxon>Bacilli</taxon>
        <taxon>Bacillales</taxon>
        <taxon>Bacillaceae</taxon>
        <taxon>Bacillus</taxon>
    </lineage>
</organism>
<protein>
    <recommendedName>
        <fullName evidence="4 8">Beta-galactosidase</fullName>
        <ecNumber evidence="3 8">3.2.1.23</ecNumber>
    </recommendedName>
    <alternativeName>
        <fullName evidence="7 8">Lactase</fullName>
    </alternativeName>
</protein>
<sequence>METTKKAFTYTPPANGYPEWNNNPETFQLNREKAHATMMPYPERDLAVGGDREKSPFRTSLDGEWRFRFAERPEERDVDFYKTDRDMSSWDTIQVPSHWQLQGWDYPHYTNTRYPWEEREDIKPPFAPTVYNPVGQYVRTVDVALVEGERYLLHFEGVESAFYLWINGVLVGYSEDTFTPAEFDVTDVLKNGENRIAVEVYRWCDASWLEDQDFWRMSGIFRSVFLYRRPDVAIRDFFVRSRVDSAKATLTVNVSLANDSGKTVSDVHLSGELLDDHGRTVADAHTATGEIADHSDETLTFTVPEPKLWSAEEPNLYTLVLKSELHGRAVYVSAKTGIRTFGMEDGLMKINGKRIVFKGVNRHEFSPETGRAAITKDEMREDILKMKQHNINAVRTSHYPNHPYLYELCDEYGLYVIDEVNLETHGTWVYGQEGLQETVPGDKPEWTANLLDRCASMFERDKNHPSIVMWSLGNESFGGTNFLEMHRFFKERDETRLVHYEGVFHYRETDEASDVESTMYIPPHKVEEYALDAEKNGDAKPYILCEYAHVMGNSLGNFYQYTDLFQKYDILQGGFIWDWRDQALWKEENGTRFLAYGGDFGESPHDGNFSGNGLITADGKLTPQIKEVKHCYQYIDFDWENGTLSVTNNYLFRDLSFLEGRFELRCDGELTATGSFPLLAAPGERETIPLPVSEKSASGTAVLTVSAVLAADEAWAEEGFEAASAEWTLSEASIPEKADPVTPYADEKQVVLKAGGTEAVVSKASGLLTSLLVNGIEQLMEPLKPTFWRAMTDNDRGCKLPERTAVWKNPQVQHVEVTTDEGAASAVLELDNGSRVMLRYELGTDGGLDVSMTLQPGAGLPELPAVGLELQMSAADSFSWFGLGPHETYRDRKLSGRTGIWQAAPEDRLAPYLKPQECGNIADLKQLTVGSLDIQALTSSEGSVLPWSPAELEAATHVHKLPESDKTVIRLLAGQMGVGGDDSWGQETHGEFKLFADRDYHAAWRLRTVQN</sequence>
<evidence type="ECO:0000313" key="10">
    <source>
        <dbReference type="EMBL" id="MFC4736895.1"/>
    </source>
</evidence>
<dbReference type="InterPro" id="IPR036156">
    <property type="entry name" value="Beta-gal/glucu_dom_sf"/>
</dbReference>
<evidence type="ECO:0000256" key="6">
    <source>
        <dbReference type="ARBA" id="ARBA00023295"/>
    </source>
</evidence>
<dbReference type="InterPro" id="IPR023230">
    <property type="entry name" value="Glyco_hydro_2_CS"/>
</dbReference>
<dbReference type="SUPFAM" id="SSF51445">
    <property type="entry name" value="(Trans)glycosidases"/>
    <property type="match status" value="1"/>
</dbReference>